<name>A0A6J7H3H6_9ZZZZ</name>
<dbReference type="SUPFAM" id="SSF54427">
    <property type="entry name" value="NTF2-like"/>
    <property type="match status" value="1"/>
</dbReference>
<dbReference type="EMBL" id="CAEZYR010000012">
    <property type="protein sequence ID" value="CAB4731882.1"/>
    <property type="molecule type" value="Genomic_DNA"/>
</dbReference>
<feature type="domain" description="SnoaL-like" evidence="1">
    <location>
        <begin position="12"/>
        <end position="116"/>
    </location>
</feature>
<protein>
    <submittedName>
        <fullName evidence="4">Unannotated protein</fullName>
    </submittedName>
</protein>
<dbReference type="Gene3D" id="3.10.450.50">
    <property type="match status" value="1"/>
</dbReference>
<gene>
    <name evidence="2" type="ORF">UFOPK2754_00535</name>
    <name evidence="3" type="ORF">UFOPK3139_00994</name>
    <name evidence="4" type="ORF">UFOPK3543_01666</name>
    <name evidence="5" type="ORF">UFOPK3967_02543</name>
</gene>
<evidence type="ECO:0000313" key="3">
    <source>
        <dbReference type="EMBL" id="CAB4825570.1"/>
    </source>
</evidence>
<proteinExistence type="predicted"/>
<dbReference type="InterPro" id="IPR037401">
    <property type="entry name" value="SnoaL-like"/>
</dbReference>
<accession>A0A6J7H3H6</accession>
<dbReference type="Pfam" id="PF12680">
    <property type="entry name" value="SnoaL_2"/>
    <property type="match status" value="1"/>
</dbReference>
<reference evidence="4" key="1">
    <citation type="submission" date="2020-05" db="EMBL/GenBank/DDBJ databases">
        <authorList>
            <person name="Chiriac C."/>
            <person name="Salcher M."/>
            <person name="Ghai R."/>
            <person name="Kavagutti S V."/>
        </authorList>
    </citation>
    <scope>NUCLEOTIDE SEQUENCE</scope>
</reference>
<dbReference type="EMBL" id="CAFBOS010000202">
    <property type="protein sequence ID" value="CAB5016913.1"/>
    <property type="molecule type" value="Genomic_DNA"/>
</dbReference>
<evidence type="ECO:0000313" key="5">
    <source>
        <dbReference type="EMBL" id="CAB5016913.1"/>
    </source>
</evidence>
<dbReference type="InterPro" id="IPR032710">
    <property type="entry name" value="NTF2-like_dom_sf"/>
</dbReference>
<dbReference type="AlphaFoldDB" id="A0A6J7H3H6"/>
<evidence type="ECO:0000313" key="4">
    <source>
        <dbReference type="EMBL" id="CAB4913588.1"/>
    </source>
</evidence>
<evidence type="ECO:0000259" key="1">
    <source>
        <dbReference type="Pfam" id="PF12680"/>
    </source>
</evidence>
<evidence type="ECO:0000313" key="2">
    <source>
        <dbReference type="EMBL" id="CAB4731882.1"/>
    </source>
</evidence>
<dbReference type="EMBL" id="CAFABA010000031">
    <property type="protein sequence ID" value="CAB4825570.1"/>
    <property type="molecule type" value="Genomic_DNA"/>
</dbReference>
<sequence>MSAQTSVNKQVVQQFWDALAARDWGGMKALLTDDAHYTDVGTVGPGGTGPEGVVARLRIGLESLSGYSHLDGTNMIAEGDLVMTEHTERWTFHTGEVIDHSFVSVTQLRDGRICRWHDYSNIPNITDNAPRWWIEHIMKAAPPS</sequence>
<dbReference type="EMBL" id="CAFBMH010000061">
    <property type="protein sequence ID" value="CAB4913588.1"/>
    <property type="molecule type" value="Genomic_DNA"/>
</dbReference>
<organism evidence="4">
    <name type="scientific">freshwater metagenome</name>
    <dbReference type="NCBI Taxonomy" id="449393"/>
    <lineage>
        <taxon>unclassified sequences</taxon>
        <taxon>metagenomes</taxon>
        <taxon>ecological metagenomes</taxon>
    </lineage>
</organism>